<dbReference type="GO" id="GO:0000976">
    <property type="term" value="F:transcription cis-regulatory region binding"/>
    <property type="evidence" value="ECO:0007669"/>
    <property type="project" value="TreeGrafter"/>
</dbReference>
<keyword evidence="2" id="KW-0238">DNA-binding</keyword>
<organism evidence="5 6">
    <name type="scientific">Grimontia hollisae</name>
    <name type="common">Vibrio hollisae</name>
    <dbReference type="NCBI Taxonomy" id="673"/>
    <lineage>
        <taxon>Bacteria</taxon>
        <taxon>Pseudomonadati</taxon>
        <taxon>Pseudomonadota</taxon>
        <taxon>Gammaproteobacteria</taxon>
        <taxon>Vibrionales</taxon>
        <taxon>Vibrionaceae</taxon>
        <taxon>Grimontia</taxon>
    </lineage>
</organism>
<proteinExistence type="predicted"/>
<reference evidence="5 6" key="1">
    <citation type="submission" date="2018-06" db="EMBL/GenBank/DDBJ databases">
        <authorList>
            <consortium name="Pathogen Informatics"/>
            <person name="Doyle S."/>
        </authorList>
    </citation>
    <scope>NUCLEOTIDE SEQUENCE [LARGE SCALE GENOMIC DNA]</scope>
    <source>
        <strain evidence="5 6">NCTC11645</strain>
    </source>
</reference>
<gene>
    <name evidence="5" type="primary">adiY</name>
    <name evidence="5" type="ORF">NCTC11645_02272</name>
</gene>
<dbReference type="STRING" id="673.AL542_15160"/>
<evidence type="ECO:0000313" key="6">
    <source>
        <dbReference type="Proteomes" id="UP000254512"/>
    </source>
</evidence>
<evidence type="ECO:0000256" key="3">
    <source>
        <dbReference type="ARBA" id="ARBA00023163"/>
    </source>
</evidence>
<accession>A0A377HQ70</accession>
<keyword evidence="3" id="KW-0804">Transcription</keyword>
<protein>
    <submittedName>
        <fullName evidence="5">HTH-type transcriptional regulator AdiY</fullName>
    </submittedName>
</protein>
<keyword evidence="1" id="KW-0805">Transcription regulation</keyword>
<dbReference type="RefSeq" id="WP_115659922.1">
    <property type="nucleotide sequence ID" value="NZ_CP046810.1"/>
</dbReference>
<dbReference type="SMART" id="SM00342">
    <property type="entry name" value="HTH_ARAC"/>
    <property type="match status" value="1"/>
</dbReference>
<name>A0A377HQ70_GRIHO</name>
<dbReference type="Pfam" id="PF12833">
    <property type="entry name" value="HTH_18"/>
    <property type="match status" value="1"/>
</dbReference>
<dbReference type="Gene3D" id="1.10.10.60">
    <property type="entry name" value="Homeodomain-like"/>
    <property type="match status" value="1"/>
</dbReference>
<dbReference type="PRINTS" id="PR00032">
    <property type="entry name" value="HTHARAC"/>
</dbReference>
<evidence type="ECO:0000313" key="5">
    <source>
        <dbReference type="EMBL" id="STO57872.1"/>
    </source>
</evidence>
<sequence>MTRALVRTGQFRGIAKQPLRNVSVYAPTIIWVRRGIKQLWWHDRSHQYSSQDWLVIPASHSLTFVNEPAQTDFCSHTLTFLEPPPREWLAESQPISVIEEPRLAVTPQLAYCFETLYDMAGKSLSEAAQRQFLLGFYAELQAANALHLLFPGAETSMKEKLARYLSANPGDTHHIKVVAAHFSISPATLKRKLAAEDTSFRHILTHTRMTYALSLMQKSRSQLDVALACGYQSEARFSRRFKEVFGLSPKEYVRTL</sequence>
<dbReference type="PANTHER" id="PTHR47894:SF4">
    <property type="entry name" value="HTH-TYPE TRANSCRIPTIONAL REGULATOR GADX"/>
    <property type="match status" value="1"/>
</dbReference>
<evidence type="ECO:0000259" key="4">
    <source>
        <dbReference type="PROSITE" id="PS01124"/>
    </source>
</evidence>
<dbReference type="Proteomes" id="UP000254512">
    <property type="component" value="Unassembled WGS sequence"/>
</dbReference>
<dbReference type="EMBL" id="UGHD01000002">
    <property type="protein sequence ID" value="STO57872.1"/>
    <property type="molecule type" value="Genomic_DNA"/>
</dbReference>
<evidence type="ECO:0000256" key="2">
    <source>
        <dbReference type="ARBA" id="ARBA00023125"/>
    </source>
</evidence>
<dbReference type="AlphaFoldDB" id="A0A377HQ70"/>
<dbReference type="GO" id="GO:0003700">
    <property type="term" value="F:DNA-binding transcription factor activity"/>
    <property type="evidence" value="ECO:0007669"/>
    <property type="project" value="InterPro"/>
</dbReference>
<dbReference type="PANTHER" id="PTHR47894">
    <property type="entry name" value="HTH-TYPE TRANSCRIPTIONAL REGULATOR GADX"/>
    <property type="match status" value="1"/>
</dbReference>
<dbReference type="InterPro" id="IPR009057">
    <property type="entry name" value="Homeodomain-like_sf"/>
</dbReference>
<dbReference type="InterPro" id="IPR018060">
    <property type="entry name" value="HTH_AraC"/>
</dbReference>
<dbReference type="GO" id="GO:0005829">
    <property type="term" value="C:cytosol"/>
    <property type="evidence" value="ECO:0007669"/>
    <property type="project" value="TreeGrafter"/>
</dbReference>
<evidence type="ECO:0000256" key="1">
    <source>
        <dbReference type="ARBA" id="ARBA00023015"/>
    </source>
</evidence>
<dbReference type="PROSITE" id="PS01124">
    <property type="entry name" value="HTH_ARAC_FAMILY_2"/>
    <property type="match status" value="1"/>
</dbReference>
<dbReference type="InterPro" id="IPR020449">
    <property type="entry name" value="Tscrpt_reg_AraC-type_HTH"/>
</dbReference>
<feature type="domain" description="HTH araC/xylS-type" evidence="4">
    <location>
        <begin position="159"/>
        <end position="255"/>
    </location>
</feature>
<dbReference type="SUPFAM" id="SSF46689">
    <property type="entry name" value="Homeodomain-like"/>
    <property type="match status" value="1"/>
</dbReference>